<reference evidence="3" key="1">
    <citation type="submission" date="2014-02" db="EMBL/GenBank/DDBJ databases">
        <title>Expanding our view of genomic diversity in Candidatus Accumulibacter clades.</title>
        <authorList>
            <person name="Skennerton C.T."/>
            <person name="Barr J.J."/>
            <person name="Slater F.R."/>
            <person name="Bond P.L."/>
            <person name="Tyson G.W."/>
        </authorList>
    </citation>
    <scope>NUCLEOTIDE SEQUENCE [LARGE SCALE GENOMIC DNA]</scope>
</reference>
<keyword evidence="4" id="KW-1185">Reference proteome</keyword>
<comment type="caution">
    <text evidence="3">The sequence shown here is derived from an EMBL/GenBank/DDBJ whole genome shotgun (WGS) entry which is preliminary data.</text>
</comment>
<dbReference type="PANTHER" id="PTHR46594">
    <property type="entry name" value="P-TYPE CATION-TRANSPORTING ATPASE"/>
    <property type="match status" value="1"/>
</dbReference>
<dbReference type="InterPro" id="IPR001802">
    <property type="entry name" value="MerP/CopZ"/>
</dbReference>
<gene>
    <name evidence="3" type="primary">copZ</name>
    <name evidence="3" type="ORF">AW11_03178</name>
</gene>
<dbReference type="PANTHER" id="PTHR46594:SF4">
    <property type="entry name" value="P-TYPE CATION-TRANSPORTING ATPASE"/>
    <property type="match status" value="1"/>
</dbReference>
<sequence length="86" mass="8903">MGLTAASNRTGKYDGETAMETICIGVVGMRCQACVKSVSTVLKNLPGVSQVEVSLEASQARITYDPKVASVADFATAIDEAGFANS</sequence>
<proteinExistence type="predicted"/>
<dbReference type="Gene3D" id="3.30.70.100">
    <property type="match status" value="1"/>
</dbReference>
<evidence type="ECO:0000313" key="4">
    <source>
        <dbReference type="Proteomes" id="UP000022141"/>
    </source>
</evidence>
<evidence type="ECO:0000259" key="2">
    <source>
        <dbReference type="PROSITE" id="PS50846"/>
    </source>
</evidence>
<dbReference type="AlphaFoldDB" id="A0A011R5J0"/>
<evidence type="ECO:0000313" key="3">
    <source>
        <dbReference type="EMBL" id="EXI86399.1"/>
    </source>
</evidence>
<dbReference type="CDD" id="cd00371">
    <property type="entry name" value="HMA"/>
    <property type="match status" value="1"/>
</dbReference>
<organism evidence="3 4">
    <name type="scientific">Accumulibacter regalis</name>
    <dbReference type="NCBI Taxonomy" id="522306"/>
    <lineage>
        <taxon>Bacteria</taxon>
        <taxon>Pseudomonadati</taxon>
        <taxon>Pseudomonadota</taxon>
        <taxon>Betaproteobacteria</taxon>
        <taxon>Candidatus Accumulibacter</taxon>
    </lineage>
</organism>
<keyword evidence="1" id="KW-0479">Metal-binding</keyword>
<dbReference type="PROSITE" id="PS50846">
    <property type="entry name" value="HMA_2"/>
    <property type="match status" value="1"/>
</dbReference>
<dbReference type="InterPro" id="IPR017969">
    <property type="entry name" value="Heavy-metal-associated_CS"/>
</dbReference>
<dbReference type="Proteomes" id="UP000022141">
    <property type="component" value="Unassembled WGS sequence"/>
</dbReference>
<dbReference type="InterPro" id="IPR036163">
    <property type="entry name" value="HMA_dom_sf"/>
</dbReference>
<dbReference type="STRING" id="1454004.AW11_03178"/>
<dbReference type="FunFam" id="3.30.70.100:FF:000005">
    <property type="entry name" value="Copper-exporting P-type ATPase A"/>
    <property type="match status" value="1"/>
</dbReference>
<dbReference type="PRINTS" id="PR00946">
    <property type="entry name" value="HGSCAVENGER"/>
</dbReference>
<accession>A0A011R5J0</accession>
<dbReference type="GO" id="GO:0046872">
    <property type="term" value="F:metal ion binding"/>
    <property type="evidence" value="ECO:0007669"/>
    <property type="project" value="UniProtKB-KW"/>
</dbReference>
<dbReference type="EMBL" id="JEMY01000044">
    <property type="protein sequence ID" value="EXI86399.1"/>
    <property type="molecule type" value="Genomic_DNA"/>
</dbReference>
<protein>
    <submittedName>
        <fullName evidence="3">Copper-ion-binding protein</fullName>
    </submittedName>
</protein>
<feature type="domain" description="HMA" evidence="2">
    <location>
        <begin position="20"/>
        <end position="86"/>
    </location>
</feature>
<dbReference type="eggNOG" id="COG2608">
    <property type="taxonomic scope" value="Bacteria"/>
</dbReference>
<dbReference type="InterPro" id="IPR006121">
    <property type="entry name" value="HMA_dom"/>
</dbReference>
<dbReference type="PROSITE" id="PS01047">
    <property type="entry name" value="HMA_1"/>
    <property type="match status" value="1"/>
</dbReference>
<name>A0A011R5J0_ACCRE</name>
<evidence type="ECO:0000256" key="1">
    <source>
        <dbReference type="ARBA" id="ARBA00022723"/>
    </source>
</evidence>
<dbReference type="Pfam" id="PF00403">
    <property type="entry name" value="HMA"/>
    <property type="match status" value="1"/>
</dbReference>
<dbReference type="PATRIC" id="fig|1454004.3.peg.3277"/>
<dbReference type="SUPFAM" id="SSF55008">
    <property type="entry name" value="HMA, heavy metal-associated domain"/>
    <property type="match status" value="1"/>
</dbReference>